<sequence>FESGLHKKLTGIEQNFEELVCKARFEEAKWKETINLGWTIDTTLEVPMN</sequence>
<proteinExistence type="predicted"/>
<reference evidence="1" key="1">
    <citation type="submission" date="2017-05" db="UniProtKB">
        <authorList>
            <consortium name="EnsemblMetazoa"/>
        </authorList>
    </citation>
    <scope>IDENTIFICATION</scope>
</reference>
<dbReference type="AlphaFoldDB" id="A0A1X7VIL1"/>
<accession>A0A1X7VIL1</accession>
<evidence type="ECO:0000313" key="1">
    <source>
        <dbReference type="EnsemblMetazoa" id="Aqu2.1.39322_001"/>
    </source>
</evidence>
<name>A0A1X7VIL1_AMPQE</name>
<dbReference type="InParanoid" id="A0A1X7VIL1"/>
<organism evidence="1">
    <name type="scientific">Amphimedon queenslandica</name>
    <name type="common">Sponge</name>
    <dbReference type="NCBI Taxonomy" id="400682"/>
    <lineage>
        <taxon>Eukaryota</taxon>
        <taxon>Metazoa</taxon>
        <taxon>Porifera</taxon>
        <taxon>Demospongiae</taxon>
        <taxon>Heteroscleromorpha</taxon>
        <taxon>Haplosclerida</taxon>
        <taxon>Niphatidae</taxon>
        <taxon>Amphimedon</taxon>
    </lineage>
</organism>
<dbReference type="EnsemblMetazoa" id="Aqu2.1.39322_001">
    <property type="protein sequence ID" value="Aqu2.1.39322_001"/>
    <property type="gene ID" value="Aqu2.1.39322"/>
</dbReference>
<protein>
    <submittedName>
        <fullName evidence="1">Uncharacterized protein</fullName>
    </submittedName>
</protein>